<comment type="catalytic activity">
    <reaction evidence="10">
        <text>3 propionate 3-nitronate + 3 O2 + H2O = 3 3-oxopropanoate + 2 nitrate + nitrite + H2O2 + 3 H(+)</text>
        <dbReference type="Rhea" id="RHEA:57332"/>
        <dbReference type="ChEBI" id="CHEBI:15377"/>
        <dbReference type="ChEBI" id="CHEBI:15378"/>
        <dbReference type="ChEBI" id="CHEBI:15379"/>
        <dbReference type="ChEBI" id="CHEBI:16240"/>
        <dbReference type="ChEBI" id="CHEBI:16301"/>
        <dbReference type="ChEBI" id="CHEBI:17632"/>
        <dbReference type="ChEBI" id="CHEBI:33190"/>
        <dbReference type="ChEBI" id="CHEBI:136067"/>
    </reaction>
</comment>
<dbReference type="PANTHER" id="PTHR42747:SF3">
    <property type="entry name" value="NITRONATE MONOOXYGENASE-RELATED"/>
    <property type="match status" value="1"/>
</dbReference>
<keyword evidence="8 12" id="KW-0503">Monooxygenase</keyword>
<keyword evidence="5" id="KW-0288">FMN</keyword>
<dbReference type="Gene3D" id="3.20.20.70">
    <property type="entry name" value="Aldolase class I"/>
    <property type="match status" value="1"/>
</dbReference>
<evidence type="ECO:0000256" key="3">
    <source>
        <dbReference type="ARBA" id="ARBA00022575"/>
    </source>
</evidence>
<comment type="cofactor">
    <cofactor evidence="1">
        <name>FMN</name>
        <dbReference type="ChEBI" id="CHEBI:58210"/>
    </cofactor>
</comment>
<comment type="similarity">
    <text evidence="2">Belongs to the nitronate monooxygenase family. NMO class I subfamily.</text>
</comment>
<evidence type="ECO:0000256" key="10">
    <source>
        <dbReference type="ARBA" id="ARBA00049401"/>
    </source>
</evidence>
<dbReference type="Pfam" id="PF03060">
    <property type="entry name" value="NMO"/>
    <property type="match status" value="1"/>
</dbReference>
<evidence type="ECO:0000256" key="1">
    <source>
        <dbReference type="ARBA" id="ARBA00001917"/>
    </source>
</evidence>
<dbReference type="SUPFAM" id="SSF51412">
    <property type="entry name" value="Inosine monophosphate dehydrogenase (IMPDH)"/>
    <property type="match status" value="1"/>
</dbReference>
<keyword evidence="4" id="KW-0285">Flavoprotein</keyword>
<evidence type="ECO:0000256" key="5">
    <source>
        <dbReference type="ARBA" id="ARBA00022643"/>
    </source>
</evidence>
<protein>
    <recommendedName>
        <fullName evidence="11">Nitronate monooxygenase</fullName>
    </recommendedName>
    <alternativeName>
        <fullName evidence="9">Propionate 3-nitronate monooxygenase</fullName>
    </alternativeName>
</protein>
<dbReference type="KEGG" id="nsg:H3L94_03615"/>
<dbReference type="GO" id="GO:0009636">
    <property type="term" value="P:response to toxic substance"/>
    <property type="evidence" value="ECO:0007669"/>
    <property type="project" value="UniProtKB-KW"/>
</dbReference>
<dbReference type="GO" id="GO:0018580">
    <property type="term" value="F:nitronate monooxygenase activity"/>
    <property type="evidence" value="ECO:0007669"/>
    <property type="project" value="InterPro"/>
</dbReference>
<evidence type="ECO:0000313" key="12">
    <source>
        <dbReference type="EMBL" id="QMT41134.1"/>
    </source>
</evidence>
<evidence type="ECO:0000256" key="6">
    <source>
        <dbReference type="ARBA" id="ARBA00022741"/>
    </source>
</evidence>
<keyword evidence="6" id="KW-0547">Nucleotide-binding</keyword>
<evidence type="ECO:0000256" key="7">
    <source>
        <dbReference type="ARBA" id="ARBA00023002"/>
    </source>
</evidence>
<accession>A0A7D7NGW8</accession>
<evidence type="ECO:0000256" key="8">
    <source>
        <dbReference type="ARBA" id="ARBA00023033"/>
    </source>
</evidence>
<dbReference type="Proteomes" id="UP000514752">
    <property type="component" value="Chromosome"/>
</dbReference>
<proteinExistence type="inferred from homology"/>
<keyword evidence="7" id="KW-0560">Oxidoreductase</keyword>
<dbReference type="EMBL" id="CP059567">
    <property type="protein sequence ID" value="QMT41134.1"/>
    <property type="molecule type" value="Genomic_DNA"/>
</dbReference>
<dbReference type="InterPro" id="IPR004136">
    <property type="entry name" value="NMO"/>
</dbReference>
<evidence type="ECO:0000256" key="9">
    <source>
        <dbReference type="ARBA" id="ARBA00031155"/>
    </source>
</evidence>
<evidence type="ECO:0000256" key="2">
    <source>
        <dbReference type="ARBA" id="ARBA00009881"/>
    </source>
</evidence>
<evidence type="ECO:0000256" key="4">
    <source>
        <dbReference type="ARBA" id="ARBA00022630"/>
    </source>
</evidence>
<dbReference type="GO" id="GO:0000166">
    <property type="term" value="F:nucleotide binding"/>
    <property type="evidence" value="ECO:0007669"/>
    <property type="project" value="UniProtKB-KW"/>
</dbReference>
<dbReference type="PANTHER" id="PTHR42747">
    <property type="entry name" value="NITRONATE MONOOXYGENASE-RELATED"/>
    <property type="match status" value="1"/>
</dbReference>
<name>A0A7D7NGW8_9NEIS</name>
<dbReference type="InterPro" id="IPR013785">
    <property type="entry name" value="Aldolase_TIM"/>
</dbReference>
<evidence type="ECO:0000313" key="13">
    <source>
        <dbReference type="Proteomes" id="UP000514752"/>
    </source>
</evidence>
<dbReference type="CDD" id="cd04730">
    <property type="entry name" value="NPD_like"/>
    <property type="match status" value="1"/>
</dbReference>
<dbReference type="FunFam" id="3.20.20.70:FF:000154">
    <property type="entry name" value="Probable nitronate monooxygenase"/>
    <property type="match status" value="1"/>
</dbReference>
<evidence type="ECO:0000256" key="11">
    <source>
        <dbReference type="ARBA" id="ARBA00067136"/>
    </source>
</evidence>
<dbReference type="RefSeq" id="WP_182122694.1">
    <property type="nucleotide sequence ID" value="NZ_CP059567.1"/>
</dbReference>
<gene>
    <name evidence="12" type="ORF">H3L94_03615</name>
</gene>
<keyword evidence="3" id="KW-0216">Detoxification</keyword>
<reference evidence="12 13" key="1">
    <citation type="submission" date="2020-07" db="EMBL/GenBank/DDBJ databases">
        <title>Genomic diversity of species in the Neisseriaceae family.</title>
        <authorList>
            <person name="Vincent A.T."/>
            <person name="Bernet E."/>
            <person name="Veyrier F.J."/>
        </authorList>
    </citation>
    <scope>NUCLEOTIDE SEQUENCE [LARGE SCALE GENOMIC DNA]</scope>
    <source>
        <strain evidence="12 13">DSM 22244</strain>
    </source>
</reference>
<dbReference type="AlphaFoldDB" id="A0A7D7NGW8"/>
<sequence>MRTLLASLRHPIIQAPMAGVQNAELAIAACRAGIMGSLPAAMLTPEQLQTELDSIRSAVGQAVYNVNFFAHRPAAPSAEQHHAWLALLKPYFDAFGLSADNLPAGSGRRPFDETALQIIEAFRPPVVSFHFGLPEPKLLAAVKATGAKILSSATTVAEARWLAAHGADAVIAQGWEAGGHRGMFLQRDIHNQSGTFSLLPNIRRAIDLPVIAAGGISDADTVRAAFALGAHAVQAGTAFLLADEAATSPAHRQALISRAGADATVVTNLISGGFARGLPNRLTLELGPIHPAALPFPLAGTACALLKNAAEQQGSTEFSAFWCGQNAALAETGSTADIVARLAAGLAT</sequence>
<organism evidence="12 13">
    <name type="scientific">Neisseria shayeganii</name>
    <dbReference type="NCBI Taxonomy" id="607712"/>
    <lineage>
        <taxon>Bacteria</taxon>
        <taxon>Pseudomonadati</taxon>
        <taxon>Pseudomonadota</taxon>
        <taxon>Betaproteobacteria</taxon>
        <taxon>Neisseriales</taxon>
        <taxon>Neisseriaceae</taxon>
        <taxon>Neisseria</taxon>
    </lineage>
</organism>